<dbReference type="FunFam" id="3.30.830.10:FF:000011">
    <property type="entry name" value="Presequence protease, mitochondrial"/>
    <property type="match status" value="1"/>
</dbReference>
<dbReference type="GO" id="GO:0005759">
    <property type="term" value="C:mitochondrial matrix"/>
    <property type="evidence" value="ECO:0007669"/>
    <property type="project" value="TreeGrafter"/>
</dbReference>
<dbReference type="GO" id="GO:0016485">
    <property type="term" value="P:protein processing"/>
    <property type="evidence" value="ECO:0007669"/>
    <property type="project" value="TreeGrafter"/>
</dbReference>
<evidence type="ECO:0000256" key="3">
    <source>
        <dbReference type="ARBA" id="ARBA00007575"/>
    </source>
</evidence>
<keyword evidence="8" id="KW-0862">Zinc</keyword>
<organism evidence="13 14">
    <name type="scientific">Homarus americanus</name>
    <name type="common">American lobster</name>
    <dbReference type="NCBI Taxonomy" id="6706"/>
    <lineage>
        <taxon>Eukaryota</taxon>
        <taxon>Metazoa</taxon>
        <taxon>Ecdysozoa</taxon>
        <taxon>Arthropoda</taxon>
        <taxon>Crustacea</taxon>
        <taxon>Multicrustacea</taxon>
        <taxon>Malacostraca</taxon>
        <taxon>Eumalacostraca</taxon>
        <taxon>Eucarida</taxon>
        <taxon>Decapoda</taxon>
        <taxon>Pleocyemata</taxon>
        <taxon>Astacidea</taxon>
        <taxon>Nephropoidea</taxon>
        <taxon>Nephropidae</taxon>
        <taxon>Homarus</taxon>
    </lineage>
</organism>
<dbReference type="OrthoDB" id="10250783at2759"/>
<keyword evidence="11" id="KW-0496">Mitochondrion</keyword>
<keyword evidence="9" id="KW-0809">Transit peptide</keyword>
<dbReference type="SMART" id="SM01264">
    <property type="entry name" value="M16C_associated"/>
    <property type="match status" value="1"/>
</dbReference>
<dbReference type="FunFam" id="3.30.830.10:FF:000013">
    <property type="entry name" value="Mitochondrial presequence protease"/>
    <property type="match status" value="1"/>
</dbReference>
<keyword evidence="6" id="KW-0479">Metal-binding</keyword>
<evidence type="ECO:0000313" key="13">
    <source>
        <dbReference type="EMBL" id="KAG7169348.1"/>
    </source>
</evidence>
<dbReference type="AlphaFoldDB" id="A0A8J5KBV1"/>
<evidence type="ECO:0000256" key="11">
    <source>
        <dbReference type="ARBA" id="ARBA00023128"/>
    </source>
</evidence>
<evidence type="ECO:0000256" key="1">
    <source>
        <dbReference type="ARBA" id="ARBA00001947"/>
    </source>
</evidence>
<protein>
    <recommendedName>
        <fullName evidence="4">Presequence protease, mitochondrial</fullName>
    </recommendedName>
</protein>
<dbReference type="GO" id="GO:0004222">
    <property type="term" value="F:metalloendopeptidase activity"/>
    <property type="evidence" value="ECO:0007669"/>
    <property type="project" value="TreeGrafter"/>
</dbReference>
<dbReference type="GO" id="GO:0046872">
    <property type="term" value="F:metal ion binding"/>
    <property type="evidence" value="ECO:0007669"/>
    <property type="project" value="UniProtKB-KW"/>
</dbReference>
<sequence length="1020" mass="114052">MTILTILRAATRLRSRVSRRYGQETNRHVWTSTLKRGSSAVASVGDAVKNEYQVGEEVSGFLVKEIQDVPELHLTAIRLEHVGTGADYLHVARDDPNNVFCVGFRTTPMDSTGVPHILEHTVLCGSERYPCRDPFFKMLNRSLSTFMNAMTGSDYTVYPFSTQHPVDFRNLLSVYMDAAFRPHLSELDFLQEGWRLEHRDPRDRSSPIVFKGVVFNEMKGVFADSQQLFLQKLQNGLLPSHTYGVVSGGDPLDIPRLTWQRLRDFHSYHYHPSNARFYTYGDQPLVNHLEFINDGYLRHYDKINPETDVPEEPCWSEPRRAHVECGADPMASGDGQTSIAVSYKLVDITNVFETFVLYVLGELLTSGPNAPFYKSLLEPQLGSGFSPSSGFDGHTRNTTFTVGLQGVKDSDVDAVGRIIDETFAKVSTEGFPPERVEAVIHNLELQVKHQTSFFGLGVVLGITPLWNLGGDPIDSLRINQKINRLKKCIEENPKFLQEKVTEYFLENKHKYTQTMSPREGYETKLQEEEELMLSQRLSGLTDDDRTDIWEKGETLACKQEEDDDLSCLPTLKVSDISRAVPPTLVTDIGLSGGVPVQICDQPTNGITYFSAVLDTHDVPDRLRSLVPVLCGVLTRMGAGHLDFRQLDQKLDLVCGGVGACTHLNAHPINAVQYEQGILLSSHCLNQNLMKMLDIWSLILNEVNLIDLQRFTTLVNMIATDQSNSLVYSGHKYAMTAASASTGHVAALTERWSGLTFLKQMKALAKSKDLAQTLERLRELSSLLLSKSKMRVSVNTTPDHRDTTLRNFQTFLNGLSGEPCGYSPLATLPGDFTPHPSKTHQVFPFPVNFASKSFPGVPYCHPDAGALRVLARLMFRFLHREIREKGGAYGGGSATTPGGAFSFYSYRDPHSTQTLETFDAAVEWVLSGEFDQRDVDEAKLGVFQAVDAPESPGAKGRRRFLSHITEEQFADHRRLILDAASQDLVRAARVYLRDAVVEGTCLIGPENENISNDLFWNTVRN</sequence>
<dbReference type="FunFam" id="3.30.830.10:FF:000009">
    <property type="entry name" value="Presequence protease, mitochondrial"/>
    <property type="match status" value="1"/>
</dbReference>
<reference evidence="13" key="1">
    <citation type="journal article" date="2021" name="Sci. Adv.">
        <title>The American lobster genome reveals insights on longevity, neural, and immune adaptations.</title>
        <authorList>
            <person name="Polinski J.M."/>
            <person name="Zimin A.V."/>
            <person name="Clark K.F."/>
            <person name="Kohn A.B."/>
            <person name="Sadowski N."/>
            <person name="Timp W."/>
            <person name="Ptitsyn A."/>
            <person name="Khanna P."/>
            <person name="Romanova D.Y."/>
            <person name="Williams P."/>
            <person name="Greenwood S.J."/>
            <person name="Moroz L.L."/>
            <person name="Walt D.R."/>
            <person name="Bodnar A.G."/>
        </authorList>
    </citation>
    <scope>NUCLEOTIDE SEQUENCE</scope>
    <source>
        <strain evidence="13">GMGI-L3</strain>
    </source>
</reference>
<keyword evidence="5 13" id="KW-0645">Protease</keyword>
<dbReference type="PANTHER" id="PTHR43016">
    <property type="entry name" value="PRESEQUENCE PROTEASE"/>
    <property type="match status" value="1"/>
</dbReference>
<comment type="caution">
    <text evidence="13">The sequence shown here is derived from an EMBL/GenBank/DDBJ whole genome shotgun (WGS) entry which is preliminary data.</text>
</comment>
<evidence type="ECO:0000259" key="12">
    <source>
        <dbReference type="SMART" id="SM01264"/>
    </source>
</evidence>
<accession>A0A8J5KBV1</accession>
<evidence type="ECO:0000256" key="8">
    <source>
        <dbReference type="ARBA" id="ARBA00022833"/>
    </source>
</evidence>
<feature type="domain" description="Peptidase M16C associated" evidence="12">
    <location>
        <begin position="515"/>
        <end position="763"/>
    </location>
</feature>
<dbReference type="Pfam" id="PF22516">
    <property type="entry name" value="PreP_C"/>
    <property type="match status" value="1"/>
</dbReference>
<dbReference type="EMBL" id="JAHLQT010017232">
    <property type="protein sequence ID" value="KAG7169348.1"/>
    <property type="molecule type" value="Genomic_DNA"/>
</dbReference>
<proteinExistence type="inferred from homology"/>
<evidence type="ECO:0000256" key="4">
    <source>
        <dbReference type="ARBA" id="ARBA00020167"/>
    </source>
</evidence>
<evidence type="ECO:0000256" key="9">
    <source>
        <dbReference type="ARBA" id="ARBA00022946"/>
    </source>
</evidence>
<evidence type="ECO:0000256" key="5">
    <source>
        <dbReference type="ARBA" id="ARBA00022670"/>
    </source>
</evidence>
<dbReference type="Pfam" id="PF05193">
    <property type="entry name" value="Peptidase_M16_C"/>
    <property type="match status" value="1"/>
</dbReference>
<comment type="similarity">
    <text evidence="3">Belongs to the peptidase M16 family. PreP subfamily.</text>
</comment>
<dbReference type="InterPro" id="IPR007863">
    <property type="entry name" value="Peptidase_M16_C"/>
</dbReference>
<gene>
    <name evidence="13" type="primary">pitrm1-L</name>
    <name evidence="13" type="ORF">Hamer_G024316</name>
</gene>
<evidence type="ECO:0000313" key="14">
    <source>
        <dbReference type="Proteomes" id="UP000747542"/>
    </source>
</evidence>
<evidence type="ECO:0000256" key="2">
    <source>
        <dbReference type="ARBA" id="ARBA00004173"/>
    </source>
</evidence>
<keyword evidence="7" id="KW-0378">Hydrolase</keyword>
<comment type="cofactor">
    <cofactor evidence="1">
        <name>Zn(2+)</name>
        <dbReference type="ChEBI" id="CHEBI:29105"/>
    </cofactor>
</comment>
<comment type="subcellular location">
    <subcellularLocation>
        <location evidence="2">Mitochondrion</location>
    </subcellularLocation>
</comment>
<dbReference type="Pfam" id="PF08367">
    <property type="entry name" value="M16C_assoc"/>
    <property type="match status" value="1"/>
</dbReference>
<dbReference type="Proteomes" id="UP000747542">
    <property type="component" value="Unassembled WGS sequence"/>
</dbReference>
<evidence type="ECO:0000256" key="7">
    <source>
        <dbReference type="ARBA" id="ARBA00022801"/>
    </source>
</evidence>
<evidence type="ECO:0000256" key="10">
    <source>
        <dbReference type="ARBA" id="ARBA00023049"/>
    </source>
</evidence>
<dbReference type="InterPro" id="IPR055130">
    <property type="entry name" value="PreP_C"/>
</dbReference>
<dbReference type="InterPro" id="IPR013578">
    <property type="entry name" value="Peptidase_M16C_assoc"/>
</dbReference>
<name>A0A8J5KBV1_HOMAM</name>
<keyword evidence="14" id="KW-1185">Reference proteome</keyword>
<keyword evidence="10" id="KW-0482">Metalloprotease</keyword>
<dbReference type="PANTHER" id="PTHR43016:SF13">
    <property type="entry name" value="PRESEQUENCE PROTEASE, MITOCHONDRIAL"/>
    <property type="match status" value="1"/>
</dbReference>
<evidence type="ECO:0000256" key="6">
    <source>
        <dbReference type="ARBA" id="ARBA00022723"/>
    </source>
</evidence>